<comment type="caution">
    <text evidence="1">The sequence shown here is derived from an EMBL/GenBank/DDBJ whole genome shotgun (WGS) entry which is preliminary data.</text>
</comment>
<reference evidence="1 2" key="1">
    <citation type="submission" date="2020-11" db="EMBL/GenBank/DDBJ databases">
        <title>Enhanced detection system for hospital associated transmission using whole genome sequencing surveillance.</title>
        <authorList>
            <person name="Harrison L.H."/>
            <person name="Van Tyne D."/>
            <person name="Marsh J.W."/>
            <person name="Griffith M.P."/>
            <person name="Snyder D.J."/>
            <person name="Cooper V.S."/>
            <person name="Mustapha M."/>
        </authorList>
    </citation>
    <scope>NUCLEOTIDE SEQUENCE [LARGE SCALE GENOMIC DNA]</scope>
    <source>
        <strain evidence="1 2">PR00075</strain>
    </source>
</reference>
<dbReference type="InterPro" id="IPR005358">
    <property type="entry name" value="Puta_zinc/iron-chelating_dom"/>
</dbReference>
<evidence type="ECO:0000313" key="2">
    <source>
        <dbReference type="Proteomes" id="UP000614721"/>
    </source>
</evidence>
<name>A0ABS0IR51_9GAMM</name>
<organism evidence="1 2">
    <name type="scientific">Proteus alimentorum</name>
    <dbReference type="NCBI Taxonomy" id="1973495"/>
    <lineage>
        <taxon>Bacteria</taxon>
        <taxon>Pseudomonadati</taxon>
        <taxon>Pseudomonadota</taxon>
        <taxon>Gammaproteobacteria</taxon>
        <taxon>Enterobacterales</taxon>
        <taxon>Morganellaceae</taxon>
        <taxon>Proteus</taxon>
    </lineage>
</organism>
<dbReference type="RefSeq" id="WP_196568043.1">
    <property type="nucleotide sequence ID" value="NZ_JADRYY010000022.1"/>
</dbReference>
<accession>A0ABS0IR51</accession>
<proteinExistence type="predicted"/>
<evidence type="ECO:0000313" key="1">
    <source>
        <dbReference type="EMBL" id="MBG2878483.1"/>
    </source>
</evidence>
<dbReference type="Pfam" id="PF03692">
    <property type="entry name" value="CxxCxxCC"/>
    <property type="match status" value="1"/>
</dbReference>
<protein>
    <submittedName>
        <fullName evidence="1">YkgJ family cysteine cluster protein</fullName>
    </submittedName>
</protein>
<gene>
    <name evidence="1" type="ORF">I4902_04255</name>
</gene>
<keyword evidence="2" id="KW-1185">Reference proteome</keyword>
<dbReference type="Proteomes" id="UP000614721">
    <property type="component" value="Unassembled WGS sequence"/>
</dbReference>
<sequence length="91" mass="10886">MTLIIEHPFPCEKCGACCRHVDRAKETQFLNRGDGICINYDEKTMLCSIYQERPDICRVDKQYLLNYRNKYTWDEFIELNRISCELILKSE</sequence>
<dbReference type="EMBL" id="JADSJP010000005">
    <property type="protein sequence ID" value="MBG2878483.1"/>
    <property type="molecule type" value="Genomic_DNA"/>
</dbReference>